<comment type="caution">
    <text evidence="1">The sequence shown here is derived from an EMBL/GenBank/DDBJ whole genome shotgun (WGS) entry which is preliminary data.</text>
</comment>
<protein>
    <recommendedName>
        <fullName evidence="3">Sulfotransferase domain-containing protein</fullName>
    </recommendedName>
</protein>
<accession>A0A1E3VTH7</accession>
<evidence type="ECO:0000313" key="1">
    <source>
        <dbReference type="EMBL" id="ODR96805.1"/>
    </source>
</evidence>
<gene>
    <name evidence="1" type="ORF">AUC71_04370</name>
</gene>
<dbReference type="GO" id="GO:0006790">
    <property type="term" value="P:sulfur compound metabolic process"/>
    <property type="evidence" value="ECO:0007669"/>
    <property type="project" value="TreeGrafter"/>
</dbReference>
<dbReference type="Proteomes" id="UP000095042">
    <property type="component" value="Unassembled WGS sequence"/>
</dbReference>
<reference evidence="1 2" key="1">
    <citation type="journal article" date="2016" name="Environ. Microbiol.">
        <title>New Methyloceanibacter diversity from North Sea sediments includes methanotroph containing solely the soluble methane monooxygenase.</title>
        <authorList>
            <person name="Vekeman B."/>
            <person name="Kerckhof F.M."/>
            <person name="Cremers G."/>
            <person name="de Vos P."/>
            <person name="Vandamme P."/>
            <person name="Boon N."/>
            <person name="Op den Camp H.J."/>
            <person name="Heylen K."/>
        </authorList>
    </citation>
    <scope>NUCLEOTIDE SEQUENCE [LARGE SCALE GENOMIC DNA]</scope>
    <source>
        <strain evidence="1 2">R-67177</strain>
    </source>
</reference>
<dbReference type="PANTHER" id="PTHR10704">
    <property type="entry name" value="CARBOHYDRATE SULFOTRANSFERASE"/>
    <property type="match status" value="1"/>
</dbReference>
<dbReference type="InterPro" id="IPR051135">
    <property type="entry name" value="Gal/GlcNAc/GalNAc_ST"/>
</dbReference>
<sequence>MESLFIVDYLRASQNIDRRRLFAMLVREYELEEWGVDVRASDLTEAGDAREAIEKLHDLYLAKVGKTIWGQKTPRFVRYGALLKRAWPHAKFVNVVRDPRAVVSSLIRSDVHRSNAFFAALRWLKDVTAGFDLQDRFPDDVLLVRYEDLVRDPEPVLRKVCGHLGIEYEAGMAAPKGNEMREYGSWYSQAHALLDKPPDPDRIDLWRTQLSPRQLSLIESICGKPMERLAMIAPSRRPR</sequence>
<name>A0A1E3VTH7_9HYPH</name>
<dbReference type="Gene3D" id="3.40.50.300">
    <property type="entry name" value="P-loop containing nucleotide triphosphate hydrolases"/>
    <property type="match status" value="1"/>
</dbReference>
<evidence type="ECO:0000313" key="2">
    <source>
        <dbReference type="Proteomes" id="UP000095042"/>
    </source>
</evidence>
<evidence type="ECO:0008006" key="3">
    <source>
        <dbReference type="Google" id="ProtNLM"/>
    </source>
</evidence>
<dbReference type="GO" id="GO:0001517">
    <property type="term" value="F:N-acetylglucosamine 6-O-sulfotransferase activity"/>
    <property type="evidence" value="ECO:0007669"/>
    <property type="project" value="TreeGrafter"/>
</dbReference>
<dbReference type="PANTHER" id="PTHR10704:SF44">
    <property type="entry name" value="LD35051P-RELATED"/>
    <property type="match status" value="1"/>
</dbReference>
<dbReference type="Pfam" id="PF13469">
    <property type="entry name" value="Sulfotransfer_3"/>
    <property type="match status" value="1"/>
</dbReference>
<organism evidence="1 2">
    <name type="scientific">Methyloceanibacter marginalis</name>
    <dbReference type="NCBI Taxonomy" id="1774971"/>
    <lineage>
        <taxon>Bacteria</taxon>
        <taxon>Pseudomonadati</taxon>
        <taxon>Pseudomonadota</taxon>
        <taxon>Alphaproteobacteria</taxon>
        <taxon>Hyphomicrobiales</taxon>
        <taxon>Hyphomicrobiaceae</taxon>
        <taxon>Methyloceanibacter</taxon>
    </lineage>
</organism>
<proteinExistence type="predicted"/>
<dbReference type="InterPro" id="IPR027417">
    <property type="entry name" value="P-loop_NTPase"/>
</dbReference>
<dbReference type="SUPFAM" id="SSF52540">
    <property type="entry name" value="P-loop containing nucleoside triphosphate hydrolases"/>
    <property type="match status" value="1"/>
</dbReference>
<keyword evidence="2" id="KW-1185">Reference proteome</keyword>
<dbReference type="GO" id="GO:0006044">
    <property type="term" value="P:N-acetylglucosamine metabolic process"/>
    <property type="evidence" value="ECO:0007669"/>
    <property type="project" value="TreeGrafter"/>
</dbReference>
<dbReference type="AlphaFoldDB" id="A0A1E3VTH7"/>
<dbReference type="EMBL" id="LPWD01000455">
    <property type="protein sequence ID" value="ODR96805.1"/>
    <property type="molecule type" value="Genomic_DNA"/>
</dbReference>